<feature type="region of interest" description="Disordered" evidence="1">
    <location>
        <begin position="29"/>
        <end position="51"/>
    </location>
</feature>
<dbReference type="Proteomes" id="UP000317180">
    <property type="component" value="Unassembled WGS sequence"/>
</dbReference>
<evidence type="ECO:0000256" key="2">
    <source>
        <dbReference type="SAM" id="SignalP"/>
    </source>
</evidence>
<reference evidence="3 6" key="2">
    <citation type="submission" date="2019-06" db="EMBL/GenBank/DDBJ databases">
        <title>Whole genome shotgun sequence of Brevibacillus agri NBRC 15538.</title>
        <authorList>
            <person name="Hosoyama A."/>
            <person name="Uohara A."/>
            <person name="Ohji S."/>
            <person name="Ichikawa N."/>
        </authorList>
    </citation>
    <scope>NUCLEOTIDE SEQUENCE [LARGE SCALE GENOMIC DNA]</scope>
    <source>
        <strain evidence="3 6">NBRC 15538</strain>
    </source>
</reference>
<dbReference type="InterPro" id="IPR019076">
    <property type="entry name" value="Spore_lipoprot_YhcN/YlaJ-like"/>
</dbReference>
<evidence type="ECO:0000313" key="3">
    <source>
        <dbReference type="EMBL" id="GED26137.1"/>
    </source>
</evidence>
<comment type="caution">
    <text evidence="4">The sequence shown here is derived from an EMBL/GenBank/DDBJ whole genome shotgun (WGS) entry which is preliminary data.</text>
</comment>
<evidence type="ECO:0000256" key="1">
    <source>
        <dbReference type="SAM" id="MobiDB-lite"/>
    </source>
</evidence>
<dbReference type="RefSeq" id="WP_005832762.1">
    <property type="nucleotide sequence ID" value="NZ_BJOD01000020.1"/>
</dbReference>
<keyword evidence="2" id="KW-0732">Signal</keyword>
<proteinExistence type="predicted"/>
<evidence type="ECO:0000313" key="5">
    <source>
        <dbReference type="Proteomes" id="UP000276178"/>
    </source>
</evidence>
<feature type="compositionally biased region" description="Polar residues" evidence="1">
    <location>
        <begin position="29"/>
        <end position="49"/>
    </location>
</feature>
<feature type="chain" id="PRO_5039319076" evidence="2">
    <location>
        <begin position="28"/>
        <end position="204"/>
    </location>
</feature>
<accession>A0A3M8AVU1</accession>
<sequence>MRKNEPSYFTGLFLIAATLVGCASSNAGPDTGAQTQSSSHPATPMTRSSIGHDFNAYTQGINAQNYLKGYTSNGFNQDLAEQLTKAADDVPGVDRATVVVSGQDAVIGIRVRDNLGEPQAKVIEQQVHSACRAVSPTLQMQVSSDQAVFDRVRAINAQIYEEATNRSNQVLHEGTSVEQKITNTSTEFTRLLHDMRTTIQQPLR</sequence>
<dbReference type="AlphaFoldDB" id="A0A3M8AVU1"/>
<protein>
    <submittedName>
        <fullName evidence="4">Sporulation protein</fullName>
    </submittedName>
</protein>
<name>A0A3M8AVU1_9BACL</name>
<evidence type="ECO:0000313" key="4">
    <source>
        <dbReference type="EMBL" id="RNB55180.1"/>
    </source>
</evidence>
<feature type="signal peptide" evidence="2">
    <location>
        <begin position="1"/>
        <end position="27"/>
    </location>
</feature>
<dbReference type="GeneID" id="82810943"/>
<keyword evidence="6" id="KW-1185">Reference proteome</keyword>
<gene>
    <name evidence="3" type="ORF">BAG01nite_22390</name>
    <name evidence="4" type="ORF">EB820_12210</name>
</gene>
<dbReference type="EMBL" id="RHHN01000036">
    <property type="protein sequence ID" value="RNB55180.1"/>
    <property type="molecule type" value="Genomic_DNA"/>
</dbReference>
<dbReference type="PROSITE" id="PS51257">
    <property type="entry name" value="PROKAR_LIPOPROTEIN"/>
    <property type="match status" value="1"/>
</dbReference>
<evidence type="ECO:0000313" key="6">
    <source>
        <dbReference type="Proteomes" id="UP000317180"/>
    </source>
</evidence>
<reference evidence="4 5" key="1">
    <citation type="submission" date="2018-10" db="EMBL/GenBank/DDBJ databases">
        <title>Phylogenomics of Brevibacillus.</title>
        <authorList>
            <person name="Dunlap C."/>
        </authorList>
    </citation>
    <scope>NUCLEOTIDE SEQUENCE [LARGE SCALE GENOMIC DNA]</scope>
    <source>
        <strain evidence="4 5">NRRL NRS 1219</strain>
    </source>
</reference>
<dbReference type="OrthoDB" id="2476752at2"/>
<dbReference type="EMBL" id="BJOD01000020">
    <property type="protein sequence ID" value="GED26137.1"/>
    <property type="molecule type" value="Genomic_DNA"/>
</dbReference>
<dbReference type="Proteomes" id="UP000276178">
    <property type="component" value="Unassembled WGS sequence"/>
</dbReference>
<dbReference type="Pfam" id="PF09580">
    <property type="entry name" value="Spore_YhcN_YlaJ"/>
    <property type="match status" value="1"/>
</dbReference>
<organism evidence="4 5">
    <name type="scientific">Brevibacillus agri</name>
    <dbReference type="NCBI Taxonomy" id="51101"/>
    <lineage>
        <taxon>Bacteria</taxon>
        <taxon>Bacillati</taxon>
        <taxon>Bacillota</taxon>
        <taxon>Bacilli</taxon>
        <taxon>Bacillales</taxon>
        <taxon>Paenibacillaceae</taxon>
        <taxon>Brevibacillus</taxon>
    </lineage>
</organism>